<gene>
    <name evidence="2" type="ORF">GCM10023225_20310</name>
</gene>
<feature type="transmembrane region" description="Helical" evidence="1">
    <location>
        <begin position="168"/>
        <end position="194"/>
    </location>
</feature>
<reference evidence="3" key="1">
    <citation type="journal article" date="2019" name="Int. J. Syst. Evol. Microbiol.">
        <title>The Global Catalogue of Microorganisms (GCM) 10K type strain sequencing project: providing services to taxonomists for standard genome sequencing and annotation.</title>
        <authorList>
            <consortium name="The Broad Institute Genomics Platform"/>
            <consortium name="The Broad Institute Genome Sequencing Center for Infectious Disease"/>
            <person name="Wu L."/>
            <person name="Ma J."/>
        </authorList>
    </citation>
    <scope>NUCLEOTIDE SEQUENCE [LARGE SCALE GENOMIC DNA]</scope>
    <source>
        <strain evidence="3">JCM 18126</strain>
    </source>
</reference>
<feature type="transmembrane region" description="Helical" evidence="1">
    <location>
        <begin position="135"/>
        <end position="156"/>
    </location>
</feature>
<feature type="transmembrane region" description="Helical" evidence="1">
    <location>
        <begin position="288"/>
        <end position="307"/>
    </location>
</feature>
<feature type="transmembrane region" description="Helical" evidence="1">
    <location>
        <begin position="109"/>
        <end position="129"/>
    </location>
</feature>
<keyword evidence="1" id="KW-0472">Membrane</keyword>
<keyword evidence="3" id="KW-1185">Reference proteome</keyword>
<feature type="transmembrane region" description="Helical" evidence="1">
    <location>
        <begin position="214"/>
        <end position="234"/>
    </location>
</feature>
<sequence>MTAPAQVAAPGRGSTLGWAAAGSAVSAVLVALLWLGPLVPLLVLAVAGAVLLAARAPQLLVALALGTVLLSTPLQALLGGAASSLDDAALLFCGLALPVRRLVTTGRLVWLPGGAWFAGFLAFGLLSGLQQEVPTSILAQGAFAALKGVLFAFAVAQVRWTVDHLRTAVRWGGVLVVVIAVSGLVNLALPGVWANLLGTTAETGPFGLPTLTGIFARPGAFSRLCGVLALAALAHHLVVRRSRIALGAFATCAALAVLTLQVKSILGLIATVALMLLPFLRGGRALRALAFLPLLALVALPPLLQLVTSDVDRYVVADSARSLLTQGGAVVATATFPFGAGFGRFGSSTAADNYSPWYYQLGFADRFGLGPAADSGQFLNDTQWPALYGEAGWLGAACFAAGLLAMAVYLLRGLRRETVPHLRWLRLAGAGWILLLVAESVAAPVFVSAPAYPFVFIAAGLVAASTSAGAGARGTGGLADDVNPARATPRR</sequence>
<organism evidence="2 3">
    <name type="scientific">Kineococcus glutinatus</name>
    <dbReference type="NCBI Taxonomy" id="1070872"/>
    <lineage>
        <taxon>Bacteria</taxon>
        <taxon>Bacillati</taxon>
        <taxon>Actinomycetota</taxon>
        <taxon>Actinomycetes</taxon>
        <taxon>Kineosporiales</taxon>
        <taxon>Kineosporiaceae</taxon>
        <taxon>Kineococcus</taxon>
    </lineage>
</organism>
<proteinExistence type="predicted"/>
<name>A0ABP9HWX7_9ACTN</name>
<feature type="transmembrane region" description="Helical" evidence="1">
    <location>
        <begin position="42"/>
        <end position="70"/>
    </location>
</feature>
<comment type="caution">
    <text evidence="2">The sequence shown here is derived from an EMBL/GenBank/DDBJ whole genome shotgun (WGS) entry which is preliminary data.</text>
</comment>
<dbReference type="RefSeq" id="WP_345712399.1">
    <property type="nucleotide sequence ID" value="NZ_BAABIL010000292.1"/>
</dbReference>
<accession>A0ABP9HWX7</accession>
<keyword evidence="1" id="KW-1133">Transmembrane helix</keyword>
<keyword evidence="1" id="KW-0812">Transmembrane</keyword>
<dbReference type="EMBL" id="BAABIL010000292">
    <property type="protein sequence ID" value="GAA4979975.1"/>
    <property type="molecule type" value="Genomic_DNA"/>
</dbReference>
<feature type="transmembrane region" description="Helical" evidence="1">
    <location>
        <begin position="452"/>
        <end position="472"/>
    </location>
</feature>
<feature type="transmembrane region" description="Helical" evidence="1">
    <location>
        <begin position="424"/>
        <end position="446"/>
    </location>
</feature>
<evidence type="ECO:0008006" key="4">
    <source>
        <dbReference type="Google" id="ProtNLM"/>
    </source>
</evidence>
<evidence type="ECO:0000256" key="1">
    <source>
        <dbReference type="SAM" id="Phobius"/>
    </source>
</evidence>
<dbReference type="Proteomes" id="UP001501195">
    <property type="component" value="Unassembled WGS sequence"/>
</dbReference>
<evidence type="ECO:0000313" key="2">
    <source>
        <dbReference type="EMBL" id="GAA4979975.1"/>
    </source>
</evidence>
<feature type="transmembrane region" description="Helical" evidence="1">
    <location>
        <begin position="391"/>
        <end position="412"/>
    </location>
</feature>
<protein>
    <recommendedName>
        <fullName evidence="4">O-antigen ligase-like membrane protein</fullName>
    </recommendedName>
</protein>
<evidence type="ECO:0000313" key="3">
    <source>
        <dbReference type="Proteomes" id="UP001501195"/>
    </source>
</evidence>